<dbReference type="AlphaFoldDB" id="X0S569"/>
<name>X0S569_9ZZZZ</name>
<proteinExistence type="predicted"/>
<protein>
    <submittedName>
        <fullName evidence="2">Uncharacterized protein</fullName>
    </submittedName>
</protein>
<dbReference type="EMBL" id="BARS01005621">
    <property type="protein sequence ID" value="GAF76159.1"/>
    <property type="molecule type" value="Genomic_DNA"/>
</dbReference>
<organism evidence="2">
    <name type="scientific">marine sediment metagenome</name>
    <dbReference type="NCBI Taxonomy" id="412755"/>
    <lineage>
        <taxon>unclassified sequences</taxon>
        <taxon>metagenomes</taxon>
        <taxon>ecological metagenomes</taxon>
    </lineage>
</organism>
<evidence type="ECO:0000256" key="1">
    <source>
        <dbReference type="SAM" id="Coils"/>
    </source>
</evidence>
<accession>X0S569</accession>
<sequence>MTSQKKSKTNAKTGKTKKSFEKEIAILKAKLPGVLKKVKKGTAVMTQEVEKAFEKMKPGIKLVAKESERQAKIGALKIQILGTTNKINRLLSELGKKLYTLINKKRVEVTDSTVKELTEKIKELEQENKKIGKKLEKI</sequence>
<keyword evidence="1" id="KW-0175">Coiled coil</keyword>
<feature type="coiled-coil region" evidence="1">
    <location>
        <begin position="107"/>
        <end position="134"/>
    </location>
</feature>
<comment type="caution">
    <text evidence="2">The sequence shown here is derived from an EMBL/GenBank/DDBJ whole genome shotgun (WGS) entry which is preliminary data.</text>
</comment>
<gene>
    <name evidence="2" type="ORF">S01H1_11023</name>
</gene>
<reference evidence="2" key="1">
    <citation type="journal article" date="2014" name="Front. Microbiol.">
        <title>High frequency of phylogenetically diverse reductive dehalogenase-homologous genes in deep subseafloor sedimentary metagenomes.</title>
        <authorList>
            <person name="Kawai M."/>
            <person name="Futagami T."/>
            <person name="Toyoda A."/>
            <person name="Takaki Y."/>
            <person name="Nishi S."/>
            <person name="Hori S."/>
            <person name="Arai W."/>
            <person name="Tsubouchi T."/>
            <person name="Morono Y."/>
            <person name="Uchiyama I."/>
            <person name="Ito T."/>
            <person name="Fujiyama A."/>
            <person name="Inagaki F."/>
            <person name="Takami H."/>
        </authorList>
    </citation>
    <scope>NUCLEOTIDE SEQUENCE</scope>
    <source>
        <strain evidence="2">Expedition CK06-06</strain>
    </source>
</reference>
<evidence type="ECO:0000313" key="2">
    <source>
        <dbReference type="EMBL" id="GAF76159.1"/>
    </source>
</evidence>